<comment type="miscellaneous">
    <text evidence="7">During catalysis, the active site Cys acts as a nucleophile attacking the alpha-carbonyl group of tRNA-bound glutamate with the formation of a thioester intermediate between enzyme and glutamate, and the concomitant release of tRNA(Glu). The thioester intermediate is finally reduced by direct hydride transfer from NADPH, to form the product GSA.</text>
</comment>
<comment type="domain">
    <text evidence="7">Possesses an unusual extended V-shaped dimeric structure with each monomer consisting of three distinct domains arranged along a curved 'spinal' alpha-helix. The N-terminal catalytic domain specifically recognizes the glutamate moiety of the substrate. The second domain is the NADPH-binding domain, and the third C-terminal domain is responsible for dimerization.</text>
</comment>
<dbReference type="EC" id="1.2.1.70" evidence="7"/>
<keyword evidence="2 7" id="KW-0521">NADP</keyword>
<dbReference type="PANTHER" id="PTHR43013:SF1">
    <property type="entry name" value="GLUTAMYL-TRNA REDUCTASE"/>
    <property type="match status" value="1"/>
</dbReference>
<keyword evidence="11" id="KW-1185">Reference proteome</keyword>
<dbReference type="InterPro" id="IPR018214">
    <property type="entry name" value="GluRdtase_CS"/>
</dbReference>
<feature type="binding site" evidence="7">
    <location>
        <position position="301"/>
    </location>
    <ligand>
        <name>substrate</name>
    </ligand>
</feature>
<dbReference type="Gene3D" id="3.30.460.30">
    <property type="entry name" value="Glutamyl-tRNA reductase, N-terminal domain"/>
    <property type="match status" value="1"/>
</dbReference>
<comment type="subunit">
    <text evidence="7">Homodimer.</text>
</comment>
<sequence>MKLYPLFLDLKNQDVLVVGAGKVGLRKTRSVLESGAHVTVVSPEFLPEFAQLPVQRVRRAFEPQDVLGQRLVFACTDVEAVNDLVAEVAAEQGTFCLHASRPEHGNLRSGAVWRKGDVTVAFSSGTELPMLTLSLKQVFEAAIPNDFSQKVQQWSQERAQAITLPSPARENALMDLKETIQDNLGMVSEPLLNFVVVGVNHKTAPLSIRERIALRPEEFPLMLEHLQKHAREVMILSTCNRTEVYMAGVVGDPLSAFEGAWGQPLRQYLYIRHGLHALKHLTRVASGLDSLVLGETQILGQVKRAWQDGQAAGTTGSILNKATQLALQVGKRVRTETGIADKAVSVSYAAVELAKSIFGDLQGKTALIVGAGETAELTMTHLRSSGIQDVIVVNRTVERARKLAEAFGGQVCAIDMLLEALPKADVVIASSSAPHYVIHSEHVKNALKERSKPMFLIDISVPRILEPEISHIEGAYLYNLDDLTAIVERNLAQRAKRIPHAETLIEEGLTEFKRWFRQHHKRRELKQAQQQARTVAQDEFEGLHPVLLRLDETQKAAVLQALNRATERMGASLIRELLHQEKEKSKISHGQRK</sequence>
<dbReference type="InterPro" id="IPR006367">
    <property type="entry name" value="Sirohaem_synthase_N"/>
</dbReference>
<comment type="pathway">
    <text evidence="1">Porphyrin-containing compound metabolism; siroheme biosynthesis; sirohydrochlorin from precorrin-2: step 1/1.</text>
</comment>
<comment type="similarity">
    <text evidence="7">Belongs to the glutamyl-tRNA reductase family.</text>
</comment>
<dbReference type="RefSeq" id="WP_189009175.1">
    <property type="nucleotide sequence ID" value="NZ_BMOD01000046.1"/>
</dbReference>
<dbReference type="Pfam" id="PF05201">
    <property type="entry name" value="GlutR_N"/>
    <property type="match status" value="1"/>
</dbReference>
<evidence type="ECO:0000256" key="7">
    <source>
        <dbReference type="HAMAP-Rule" id="MF_00087"/>
    </source>
</evidence>
<evidence type="ECO:0000259" key="9">
    <source>
        <dbReference type="Pfam" id="PF05201"/>
    </source>
</evidence>
<evidence type="ECO:0000256" key="2">
    <source>
        <dbReference type="ARBA" id="ARBA00022857"/>
    </source>
</evidence>
<gene>
    <name evidence="7" type="primary">hemA</name>
    <name evidence="10" type="ORF">GCM10008938_51150</name>
</gene>
<dbReference type="Pfam" id="PF13241">
    <property type="entry name" value="NAD_binding_7"/>
    <property type="match status" value="1"/>
</dbReference>
<dbReference type="InterPro" id="IPR006151">
    <property type="entry name" value="Shikm_DH/Glu-tRNA_Rdtase"/>
</dbReference>
<evidence type="ECO:0000256" key="4">
    <source>
        <dbReference type="ARBA" id="ARBA00023027"/>
    </source>
</evidence>
<dbReference type="PROSITE" id="PS00747">
    <property type="entry name" value="GLUTR"/>
    <property type="match status" value="1"/>
</dbReference>
<organism evidence="10 11">
    <name type="scientific">Deinococcus roseus</name>
    <dbReference type="NCBI Taxonomy" id="392414"/>
    <lineage>
        <taxon>Bacteria</taxon>
        <taxon>Thermotogati</taxon>
        <taxon>Deinococcota</taxon>
        <taxon>Deinococci</taxon>
        <taxon>Deinococcales</taxon>
        <taxon>Deinococcaceae</taxon>
        <taxon>Deinococcus</taxon>
    </lineage>
</organism>
<comment type="function">
    <text evidence="7">Catalyzes the NADPH-dependent reduction of glutamyl-tRNA(Glu) to glutamate 1-semialdehyde (GSA).</text>
</comment>
<evidence type="ECO:0000256" key="6">
    <source>
        <dbReference type="ARBA" id="ARBA00047561"/>
    </source>
</evidence>
<feature type="active site" description="Nucleophile" evidence="7">
    <location>
        <position position="239"/>
    </location>
</feature>
<dbReference type="Gene3D" id="3.40.50.720">
    <property type="entry name" value="NAD(P)-binding Rossmann-like Domain"/>
    <property type="match status" value="2"/>
</dbReference>
<comment type="pathway">
    <text evidence="7">Porphyrin-containing compound metabolism; protoporphyrin-IX biosynthesis; 5-aminolevulinate from L-glutamyl-tRNA(Glu): step 1/2.</text>
</comment>
<feature type="domain" description="Glutamyl-tRNA reductase N-terminal" evidence="9">
    <location>
        <begin position="197"/>
        <end position="337"/>
    </location>
</feature>
<evidence type="ECO:0000256" key="5">
    <source>
        <dbReference type="ARBA" id="ARBA00023244"/>
    </source>
</evidence>
<dbReference type="PANTHER" id="PTHR43013">
    <property type="entry name" value="GLUTAMYL-TRNA REDUCTASE"/>
    <property type="match status" value="1"/>
</dbReference>
<reference evidence="11" key="1">
    <citation type="journal article" date="2019" name="Int. J. Syst. Evol. Microbiol.">
        <title>The Global Catalogue of Microorganisms (GCM) 10K type strain sequencing project: providing services to taxonomists for standard genome sequencing and annotation.</title>
        <authorList>
            <consortium name="The Broad Institute Genomics Platform"/>
            <consortium name="The Broad Institute Genome Sequencing Center for Infectious Disease"/>
            <person name="Wu L."/>
            <person name="Ma J."/>
        </authorList>
    </citation>
    <scope>NUCLEOTIDE SEQUENCE [LARGE SCALE GENOMIC DNA]</scope>
    <source>
        <strain evidence="11">JCM 14370</strain>
    </source>
</reference>
<keyword evidence="5 7" id="KW-0627">Porphyrin biosynthesis</keyword>
<protein>
    <recommendedName>
        <fullName evidence="7">Glutamyl-tRNA reductase</fullName>
        <shortName evidence="7">GluTR</shortName>
        <ecNumber evidence="7">1.2.1.70</ecNumber>
    </recommendedName>
</protein>
<keyword evidence="3 7" id="KW-0560">Oxidoreductase</keyword>
<dbReference type="SUPFAM" id="SSF51735">
    <property type="entry name" value="NAD(P)-binding Rossmann-fold domains"/>
    <property type="match status" value="2"/>
</dbReference>
<evidence type="ECO:0000256" key="3">
    <source>
        <dbReference type="ARBA" id="ARBA00023002"/>
    </source>
</evidence>
<dbReference type="NCBIfam" id="TIGR01035">
    <property type="entry name" value="hemA"/>
    <property type="match status" value="1"/>
</dbReference>
<evidence type="ECO:0000256" key="1">
    <source>
        <dbReference type="ARBA" id="ARBA00005010"/>
    </source>
</evidence>
<dbReference type="NCBIfam" id="TIGR01470">
    <property type="entry name" value="cysG_Nterm"/>
    <property type="match status" value="1"/>
</dbReference>
<evidence type="ECO:0000313" key="11">
    <source>
        <dbReference type="Proteomes" id="UP000632222"/>
    </source>
</evidence>
<comment type="catalytic activity">
    <reaction evidence="6">
        <text>precorrin-2 + NAD(+) = sirohydrochlorin + NADH + 2 H(+)</text>
        <dbReference type="Rhea" id="RHEA:15613"/>
        <dbReference type="ChEBI" id="CHEBI:15378"/>
        <dbReference type="ChEBI" id="CHEBI:57540"/>
        <dbReference type="ChEBI" id="CHEBI:57945"/>
        <dbReference type="ChEBI" id="CHEBI:58351"/>
        <dbReference type="ChEBI" id="CHEBI:58827"/>
        <dbReference type="EC" id="1.3.1.76"/>
    </reaction>
</comment>
<feature type="binding site" evidence="7">
    <location>
        <begin position="370"/>
        <end position="375"/>
    </location>
    <ligand>
        <name>NADP(+)</name>
        <dbReference type="ChEBI" id="CHEBI:58349"/>
    </ligand>
</feature>
<dbReference type="CDD" id="cd05213">
    <property type="entry name" value="NAD_bind_Glutamyl_tRNA_reduct"/>
    <property type="match status" value="1"/>
</dbReference>
<feature type="binding site" evidence="7">
    <location>
        <position position="290"/>
    </location>
    <ligand>
        <name>substrate</name>
    </ligand>
</feature>
<keyword evidence="4" id="KW-0520">NAD</keyword>
<dbReference type="Pfam" id="PF01488">
    <property type="entry name" value="Shikimate_DH"/>
    <property type="match status" value="1"/>
</dbReference>
<dbReference type="HAMAP" id="MF_00087">
    <property type="entry name" value="Glu_tRNA_reductase"/>
    <property type="match status" value="1"/>
</dbReference>
<feature type="domain" description="Quinate/shikimate 5-dehydrogenase/glutamyl-tRNA reductase" evidence="8">
    <location>
        <begin position="352"/>
        <end position="486"/>
    </location>
</feature>
<evidence type="ECO:0000259" key="8">
    <source>
        <dbReference type="Pfam" id="PF01488"/>
    </source>
</evidence>
<name>A0ABQ2DHZ8_9DEIO</name>
<dbReference type="EMBL" id="BMOD01000046">
    <property type="protein sequence ID" value="GGJ58844.1"/>
    <property type="molecule type" value="Genomic_DNA"/>
</dbReference>
<dbReference type="InterPro" id="IPR036291">
    <property type="entry name" value="NAD(P)-bd_dom_sf"/>
</dbReference>
<feature type="binding site" evidence="7">
    <location>
        <begin position="238"/>
        <end position="241"/>
    </location>
    <ligand>
        <name>substrate</name>
    </ligand>
</feature>
<comment type="catalytic activity">
    <reaction evidence="7">
        <text>(S)-4-amino-5-oxopentanoate + tRNA(Glu) + NADP(+) = L-glutamyl-tRNA(Glu) + NADPH + H(+)</text>
        <dbReference type="Rhea" id="RHEA:12344"/>
        <dbReference type="Rhea" id="RHEA-COMP:9663"/>
        <dbReference type="Rhea" id="RHEA-COMP:9680"/>
        <dbReference type="ChEBI" id="CHEBI:15378"/>
        <dbReference type="ChEBI" id="CHEBI:57501"/>
        <dbReference type="ChEBI" id="CHEBI:57783"/>
        <dbReference type="ChEBI" id="CHEBI:58349"/>
        <dbReference type="ChEBI" id="CHEBI:78442"/>
        <dbReference type="ChEBI" id="CHEBI:78520"/>
        <dbReference type="EC" id="1.2.1.70"/>
    </reaction>
</comment>
<comment type="caution">
    <text evidence="10">The sequence shown here is derived from an EMBL/GenBank/DDBJ whole genome shotgun (WGS) entry which is preliminary data.</text>
</comment>
<feature type="site" description="Important for activity" evidence="7">
    <location>
        <position position="280"/>
    </location>
</feature>
<dbReference type="InterPro" id="IPR015895">
    <property type="entry name" value="4pyrrol_synth_GluRdtase_N"/>
</dbReference>
<evidence type="ECO:0000313" key="10">
    <source>
        <dbReference type="EMBL" id="GGJ58844.1"/>
    </source>
</evidence>
<dbReference type="InterPro" id="IPR036343">
    <property type="entry name" value="GluRdtase_N_sf"/>
</dbReference>
<dbReference type="Proteomes" id="UP000632222">
    <property type="component" value="Unassembled WGS sequence"/>
</dbReference>
<proteinExistence type="inferred from homology"/>
<feature type="binding site" evidence="7">
    <location>
        <begin position="295"/>
        <end position="297"/>
    </location>
    <ligand>
        <name>substrate</name>
    </ligand>
</feature>
<accession>A0ABQ2DHZ8</accession>
<dbReference type="InterPro" id="IPR000343">
    <property type="entry name" value="4pyrrol_synth_GluRdtase"/>
</dbReference>
<dbReference type="SUPFAM" id="SSF69742">
    <property type="entry name" value="Glutamyl tRNA-reductase catalytic, N-terminal domain"/>
    <property type="match status" value="1"/>
</dbReference>